<feature type="non-terminal residue" evidence="1">
    <location>
        <position position="194"/>
    </location>
</feature>
<comment type="caution">
    <text evidence="1">The sequence shown here is derived from an EMBL/GenBank/DDBJ whole genome shotgun (WGS) entry which is preliminary data.</text>
</comment>
<proteinExistence type="predicted"/>
<dbReference type="Proteomes" id="UP000805193">
    <property type="component" value="Unassembled WGS sequence"/>
</dbReference>
<keyword evidence="2" id="KW-1185">Reference proteome</keyword>
<name>A0AC60PCF9_IXOPE</name>
<sequence>MEVERKRRLAAVALALTIEDEEYLTVTSWPRNAPFPGLGVSVFVPLINACASDAPAANYVGAESADSAGPSKRVAVACLVRDRRRRPASMPLGHSRDEANRRKATGANNDRERNRSRSGPSRTISRARFLFDGRGLKLLLCLRLFYLQFRPARIYGDAPGPAGGARRHGLRSYCRPVRRAIRWGRAPLGGRGRD</sequence>
<evidence type="ECO:0000313" key="1">
    <source>
        <dbReference type="EMBL" id="KAG0417149.1"/>
    </source>
</evidence>
<protein>
    <submittedName>
        <fullName evidence="1">Uncharacterized protein</fullName>
    </submittedName>
</protein>
<reference evidence="1 2" key="1">
    <citation type="journal article" date="2020" name="Cell">
        <title>Large-Scale Comparative Analyses of Tick Genomes Elucidate Their Genetic Diversity and Vector Capacities.</title>
        <authorList>
            <consortium name="Tick Genome and Microbiome Consortium (TIGMIC)"/>
            <person name="Jia N."/>
            <person name="Wang J."/>
            <person name="Shi W."/>
            <person name="Du L."/>
            <person name="Sun Y."/>
            <person name="Zhan W."/>
            <person name="Jiang J.F."/>
            <person name="Wang Q."/>
            <person name="Zhang B."/>
            <person name="Ji P."/>
            <person name="Bell-Sakyi L."/>
            <person name="Cui X.M."/>
            <person name="Yuan T.T."/>
            <person name="Jiang B.G."/>
            <person name="Yang W.F."/>
            <person name="Lam T.T."/>
            <person name="Chang Q.C."/>
            <person name="Ding S.J."/>
            <person name="Wang X.J."/>
            <person name="Zhu J.G."/>
            <person name="Ruan X.D."/>
            <person name="Zhao L."/>
            <person name="Wei J.T."/>
            <person name="Ye R.Z."/>
            <person name="Que T.C."/>
            <person name="Du C.H."/>
            <person name="Zhou Y.H."/>
            <person name="Cheng J.X."/>
            <person name="Dai P.F."/>
            <person name="Guo W.B."/>
            <person name="Han X.H."/>
            <person name="Huang E.J."/>
            <person name="Li L.F."/>
            <person name="Wei W."/>
            <person name="Gao Y.C."/>
            <person name="Liu J.Z."/>
            <person name="Shao H.Z."/>
            <person name="Wang X."/>
            <person name="Wang C.C."/>
            <person name="Yang T.C."/>
            <person name="Huo Q.B."/>
            <person name="Li W."/>
            <person name="Chen H.Y."/>
            <person name="Chen S.E."/>
            <person name="Zhou L.G."/>
            <person name="Ni X.B."/>
            <person name="Tian J.H."/>
            <person name="Sheng Y."/>
            <person name="Liu T."/>
            <person name="Pan Y.S."/>
            <person name="Xia L.Y."/>
            <person name="Li J."/>
            <person name="Zhao F."/>
            <person name="Cao W.C."/>
        </authorList>
    </citation>
    <scope>NUCLEOTIDE SEQUENCE [LARGE SCALE GENOMIC DNA]</scope>
    <source>
        <strain evidence="1">Iper-2018</strain>
    </source>
</reference>
<accession>A0AC60PCF9</accession>
<organism evidence="1 2">
    <name type="scientific">Ixodes persulcatus</name>
    <name type="common">Taiga tick</name>
    <dbReference type="NCBI Taxonomy" id="34615"/>
    <lineage>
        <taxon>Eukaryota</taxon>
        <taxon>Metazoa</taxon>
        <taxon>Ecdysozoa</taxon>
        <taxon>Arthropoda</taxon>
        <taxon>Chelicerata</taxon>
        <taxon>Arachnida</taxon>
        <taxon>Acari</taxon>
        <taxon>Parasitiformes</taxon>
        <taxon>Ixodida</taxon>
        <taxon>Ixodoidea</taxon>
        <taxon>Ixodidae</taxon>
        <taxon>Ixodinae</taxon>
        <taxon>Ixodes</taxon>
    </lineage>
</organism>
<gene>
    <name evidence="1" type="ORF">HPB47_005838</name>
</gene>
<evidence type="ECO:0000313" key="2">
    <source>
        <dbReference type="Proteomes" id="UP000805193"/>
    </source>
</evidence>
<dbReference type="EMBL" id="JABSTQ010010877">
    <property type="protein sequence ID" value="KAG0417149.1"/>
    <property type="molecule type" value="Genomic_DNA"/>
</dbReference>